<reference evidence="1" key="1">
    <citation type="submission" date="2020-02" db="EMBL/GenBank/DDBJ databases">
        <authorList>
            <person name="Meier V. D."/>
        </authorList>
    </citation>
    <scope>NUCLEOTIDE SEQUENCE</scope>
    <source>
        <strain evidence="1">AVDCRST_MAG18</strain>
    </source>
</reference>
<organism evidence="1">
    <name type="scientific">uncultured Thermomicrobiales bacterium</name>
    <dbReference type="NCBI Taxonomy" id="1645740"/>
    <lineage>
        <taxon>Bacteria</taxon>
        <taxon>Pseudomonadati</taxon>
        <taxon>Thermomicrobiota</taxon>
        <taxon>Thermomicrobia</taxon>
        <taxon>Thermomicrobiales</taxon>
        <taxon>environmental samples</taxon>
    </lineage>
</organism>
<feature type="non-terminal residue" evidence="1">
    <location>
        <position position="40"/>
    </location>
</feature>
<protein>
    <submittedName>
        <fullName evidence="1">Uncharacterized protein</fullName>
    </submittedName>
</protein>
<dbReference type="AlphaFoldDB" id="A0A6J4VL15"/>
<feature type="non-terminal residue" evidence="1">
    <location>
        <position position="1"/>
    </location>
</feature>
<dbReference type="EMBL" id="CADCWN010000245">
    <property type="protein sequence ID" value="CAA9581888.1"/>
    <property type="molecule type" value="Genomic_DNA"/>
</dbReference>
<gene>
    <name evidence="1" type="ORF">AVDCRST_MAG18-3266</name>
</gene>
<evidence type="ECO:0000313" key="1">
    <source>
        <dbReference type="EMBL" id="CAA9581888.1"/>
    </source>
</evidence>
<proteinExistence type="predicted"/>
<accession>A0A6J4VL15</accession>
<name>A0A6J4VL15_9BACT</name>
<sequence>ARAEFPPRSPRYPGESPARSITIADEGLHSANGECPRRVV</sequence>